<keyword evidence="2" id="KW-1185">Reference proteome</keyword>
<dbReference type="AlphaFoldDB" id="A0A0C9XCZ5"/>
<reference evidence="2" key="2">
    <citation type="submission" date="2015-01" db="EMBL/GenBank/DDBJ databases">
        <title>Evolutionary Origins and Diversification of the Mycorrhizal Mutualists.</title>
        <authorList>
            <consortium name="DOE Joint Genome Institute"/>
            <consortium name="Mycorrhizal Genomics Consortium"/>
            <person name="Kohler A."/>
            <person name="Kuo A."/>
            <person name="Nagy L.G."/>
            <person name="Floudas D."/>
            <person name="Copeland A."/>
            <person name="Barry K.W."/>
            <person name="Cichocki N."/>
            <person name="Veneault-Fourrey C."/>
            <person name="LaButti K."/>
            <person name="Lindquist E.A."/>
            <person name="Lipzen A."/>
            <person name="Lundell T."/>
            <person name="Morin E."/>
            <person name="Murat C."/>
            <person name="Riley R."/>
            <person name="Ohm R."/>
            <person name="Sun H."/>
            <person name="Tunlid A."/>
            <person name="Henrissat B."/>
            <person name="Grigoriev I.V."/>
            <person name="Hibbett D.S."/>
            <person name="Martin F."/>
        </authorList>
    </citation>
    <scope>NUCLEOTIDE SEQUENCE [LARGE SCALE GENOMIC DNA]</scope>
    <source>
        <strain evidence="2">LaAM-08-1</strain>
    </source>
</reference>
<name>A0A0C9XCZ5_9AGAR</name>
<sequence length="281" mass="31716">MMNLSVTDSLDVLSQSWEISTALDSVVERRTSSDIYRDVQLSQYNDDAIVHDTFGIKKSGRYSFLVWKKEAGQPEVVLSVTGIVMSAFFGPIVRPTNMKKILQNISIVGFENIAFHEALLATHQVYRLFEQSHPPGAMKPFQFSNIQAEPSFVAQARFLTPAQNNPFSEAEHDIRISQDPRGHLQQLVNSGNFFYTDDNEVEFQEVTEDESGTSIVADLEDPCMIRPGHLVELFVNFRTITTGGLRPIQLFLVKLDRVVIINKIGSRVCLLLFRSIFLITS</sequence>
<dbReference type="EMBL" id="KN838648">
    <property type="protein sequence ID" value="KIJ99408.1"/>
    <property type="molecule type" value="Genomic_DNA"/>
</dbReference>
<accession>A0A0C9XCZ5</accession>
<protein>
    <submittedName>
        <fullName evidence="1">Uncharacterized protein</fullName>
    </submittedName>
</protein>
<dbReference type="Proteomes" id="UP000054477">
    <property type="component" value="Unassembled WGS sequence"/>
</dbReference>
<dbReference type="HOGENOM" id="CLU_067372_0_0_1"/>
<reference evidence="1 2" key="1">
    <citation type="submission" date="2014-04" db="EMBL/GenBank/DDBJ databases">
        <authorList>
            <consortium name="DOE Joint Genome Institute"/>
            <person name="Kuo A."/>
            <person name="Kohler A."/>
            <person name="Nagy L.G."/>
            <person name="Floudas D."/>
            <person name="Copeland A."/>
            <person name="Barry K.W."/>
            <person name="Cichocki N."/>
            <person name="Veneault-Fourrey C."/>
            <person name="LaButti K."/>
            <person name="Lindquist E.A."/>
            <person name="Lipzen A."/>
            <person name="Lundell T."/>
            <person name="Morin E."/>
            <person name="Murat C."/>
            <person name="Sun H."/>
            <person name="Tunlid A."/>
            <person name="Henrissat B."/>
            <person name="Grigoriev I.V."/>
            <person name="Hibbett D.S."/>
            <person name="Martin F."/>
            <person name="Nordberg H.P."/>
            <person name="Cantor M.N."/>
            <person name="Hua S.X."/>
        </authorList>
    </citation>
    <scope>NUCLEOTIDE SEQUENCE [LARGE SCALE GENOMIC DNA]</scope>
    <source>
        <strain evidence="1 2">LaAM-08-1</strain>
    </source>
</reference>
<gene>
    <name evidence="1" type="ORF">K443DRAFT_624421</name>
</gene>
<evidence type="ECO:0000313" key="2">
    <source>
        <dbReference type="Proteomes" id="UP000054477"/>
    </source>
</evidence>
<evidence type="ECO:0000313" key="1">
    <source>
        <dbReference type="EMBL" id="KIJ99408.1"/>
    </source>
</evidence>
<organism evidence="1 2">
    <name type="scientific">Laccaria amethystina LaAM-08-1</name>
    <dbReference type="NCBI Taxonomy" id="1095629"/>
    <lineage>
        <taxon>Eukaryota</taxon>
        <taxon>Fungi</taxon>
        <taxon>Dikarya</taxon>
        <taxon>Basidiomycota</taxon>
        <taxon>Agaricomycotina</taxon>
        <taxon>Agaricomycetes</taxon>
        <taxon>Agaricomycetidae</taxon>
        <taxon>Agaricales</taxon>
        <taxon>Agaricineae</taxon>
        <taxon>Hydnangiaceae</taxon>
        <taxon>Laccaria</taxon>
    </lineage>
</organism>
<dbReference type="OrthoDB" id="2691355at2759"/>
<proteinExistence type="predicted"/>